<feature type="compositionally biased region" description="Polar residues" evidence="1">
    <location>
        <begin position="422"/>
        <end position="437"/>
    </location>
</feature>
<reference evidence="3" key="2">
    <citation type="submission" date="2019-10" db="EMBL/GenBank/DDBJ databases">
        <title>A de novo genome assembly of a pear dwarfing rootstock.</title>
        <authorList>
            <person name="Wang F."/>
            <person name="Wang J."/>
            <person name="Li S."/>
            <person name="Zhang Y."/>
            <person name="Fang M."/>
            <person name="Ma L."/>
            <person name="Zhao Y."/>
            <person name="Jiang S."/>
        </authorList>
    </citation>
    <scope>NUCLEOTIDE SEQUENCE [LARGE SCALE GENOMIC DNA]</scope>
</reference>
<dbReference type="EMBL" id="SMOL01000120">
    <property type="protein sequence ID" value="KAB2632595.1"/>
    <property type="molecule type" value="Genomic_DNA"/>
</dbReference>
<comment type="caution">
    <text evidence="2">The sequence shown here is derived from an EMBL/GenBank/DDBJ whole genome shotgun (WGS) entry which is preliminary data.</text>
</comment>
<evidence type="ECO:0000313" key="2">
    <source>
        <dbReference type="EMBL" id="KAB2632595.1"/>
    </source>
</evidence>
<evidence type="ECO:0008006" key="4">
    <source>
        <dbReference type="Google" id="ProtNLM"/>
    </source>
</evidence>
<evidence type="ECO:0000256" key="1">
    <source>
        <dbReference type="SAM" id="MobiDB-lite"/>
    </source>
</evidence>
<accession>A0A5N5HXG2</accession>
<gene>
    <name evidence="2" type="ORF">D8674_028842</name>
</gene>
<dbReference type="PANTHER" id="PTHR31973">
    <property type="entry name" value="POLYPROTEIN, PUTATIVE-RELATED"/>
    <property type="match status" value="1"/>
</dbReference>
<sequence length="473" mass="53447">MWDLWELAEYLGYNKETIKFFYMKKMKGWIPVTCDADYFQCAKFVTKGSIVVIYLTDKSQELQNIEIQALLQNAITEINVEDIILIEGSQVAQEVGYVDLEGEYVADDECDEEDDREEYVVNGGALVDAELEVDDVVGEAEEPNEDFRDSDYNCARMVRLEKNDTVRVKMVCDGESEEGPCPWKLYASRVKKGPPFRIKTFIEGHTYGREEKAKIATSSWLAERFDEDLRRILTCSKFHGNGSIEEQYGKLWEYCHEVKVENPGSTVLVKTKLRGDDPVFERMYICCDACRKGFKEGCKTMVGFDGCRIKGNHPGQLLSAIGIDANNDVFPIAFDKQKGLGLAIDNLMPDAQHRHCIRHLHSNFRSDGHNSLALKQGLGAAARATTIPTWQAEMDKILVLSESAYDRLGRRESSVKKGGHVAQTTRTTNEGGSQHQSMMHPRGSEEVLQGQSVIIGEPIRYKSAAKRARTWRP</sequence>
<dbReference type="PANTHER" id="PTHR31973:SF199">
    <property type="entry name" value="SWIM-TYPE DOMAIN-CONTAINING PROTEIN"/>
    <property type="match status" value="1"/>
</dbReference>
<proteinExistence type="predicted"/>
<feature type="region of interest" description="Disordered" evidence="1">
    <location>
        <begin position="410"/>
        <end position="440"/>
    </location>
</feature>
<reference evidence="2 3" key="1">
    <citation type="submission" date="2019-09" db="EMBL/GenBank/DDBJ databases">
        <authorList>
            <person name="Ou C."/>
        </authorList>
    </citation>
    <scope>NUCLEOTIDE SEQUENCE [LARGE SCALE GENOMIC DNA]</scope>
    <source>
        <strain evidence="2">S2</strain>
        <tissue evidence="2">Leaf</tissue>
    </source>
</reference>
<evidence type="ECO:0000313" key="3">
    <source>
        <dbReference type="Proteomes" id="UP000327157"/>
    </source>
</evidence>
<keyword evidence="3" id="KW-1185">Reference proteome</keyword>
<dbReference type="OrthoDB" id="1164070at2759"/>
<protein>
    <recommendedName>
        <fullName evidence="4">MULE transposase domain-containing protein</fullName>
    </recommendedName>
</protein>
<dbReference type="AlphaFoldDB" id="A0A5N5HXG2"/>
<dbReference type="Proteomes" id="UP000327157">
    <property type="component" value="Chromosome 6"/>
</dbReference>
<organism evidence="2 3">
    <name type="scientific">Pyrus ussuriensis x Pyrus communis</name>
    <dbReference type="NCBI Taxonomy" id="2448454"/>
    <lineage>
        <taxon>Eukaryota</taxon>
        <taxon>Viridiplantae</taxon>
        <taxon>Streptophyta</taxon>
        <taxon>Embryophyta</taxon>
        <taxon>Tracheophyta</taxon>
        <taxon>Spermatophyta</taxon>
        <taxon>Magnoliopsida</taxon>
        <taxon>eudicotyledons</taxon>
        <taxon>Gunneridae</taxon>
        <taxon>Pentapetalae</taxon>
        <taxon>rosids</taxon>
        <taxon>fabids</taxon>
        <taxon>Rosales</taxon>
        <taxon>Rosaceae</taxon>
        <taxon>Amygdaloideae</taxon>
        <taxon>Maleae</taxon>
        <taxon>Pyrus</taxon>
    </lineage>
</organism>
<reference evidence="2 3" key="3">
    <citation type="submission" date="2019-11" db="EMBL/GenBank/DDBJ databases">
        <title>A de novo genome assembly of a pear dwarfing rootstock.</title>
        <authorList>
            <person name="Wang F."/>
            <person name="Wang J."/>
            <person name="Li S."/>
            <person name="Zhang Y."/>
            <person name="Fang M."/>
            <person name="Ma L."/>
            <person name="Zhao Y."/>
            <person name="Jiang S."/>
        </authorList>
    </citation>
    <scope>NUCLEOTIDE SEQUENCE [LARGE SCALE GENOMIC DNA]</scope>
    <source>
        <strain evidence="2">S2</strain>
        <tissue evidence="2">Leaf</tissue>
    </source>
</reference>
<name>A0A5N5HXG2_9ROSA</name>